<organism evidence="1 2">
    <name type="scientific">Trametes coccinea (strain BRFM310)</name>
    <name type="common">Pycnoporus coccineus</name>
    <dbReference type="NCBI Taxonomy" id="1353009"/>
    <lineage>
        <taxon>Eukaryota</taxon>
        <taxon>Fungi</taxon>
        <taxon>Dikarya</taxon>
        <taxon>Basidiomycota</taxon>
        <taxon>Agaricomycotina</taxon>
        <taxon>Agaricomycetes</taxon>
        <taxon>Polyporales</taxon>
        <taxon>Polyporaceae</taxon>
        <taxon>Trametes</taxon>
    </lineage>
</organism>
<dbReference type="Proteomes" id="UP000193067">
    <property type="component" value="Unassembled WGS sequence"/>
</dbReference>
<sequence>MGPVPQGSVDLSKNTIMNFPRALVGFVPLGKLSLVELSTRPVQHLVRRVPALAEQSFLACGLPEMQLNFPWPGYERANLAERISLKDVKCNGQVAVLVANALQKLFDKAARLPSSADNKYAVKPGSPYGFQSLLLVGLRHVHGDIFVAELEHQIRMG</sequence>
<accession>A0A1Y2IGF7</accession>
<gene>
    <name evidence="1" type="ORF">PYCCODRAFT_1437715</name>
</gene>
<proteinExistence type="predicted"/>
<dbReference type="AlphaFoldDB" id="A0A1Y2IGF7"/>
<dbReference type="EMBL" id="KZ084121">
    <property type="protein sequence ID" value="OSD00177.1"/>
    <property type="molecule type" value="Genomic_DNA"/>
</dbReference>
<evidence type="ECO:0000313" key="2">
    <source>
        <dbReference type="Proteomes" id="UP000193067"/>
    </source>
</evidence>
<name>A0A1Y2IGF7_TRAC3</name>
<evidence type="ECO:0000313" key="1">
    <source>
        <dbReference type="EMBL" id="OSD00177.1"/>
    </source>
</evidence>
<reference evidence="1 2" key="1">
    <citation type="journal article" date="2015" name="Biotechnol. Biofuels">
        <title>Enhanced degradation of softwood versus hardwood by the white-rot fungus Pycnoporus coccineus.</title>
        <authorList>
            <person name="Couturier M."/>
            <person name="Navarro D."/>
            <person name="Chevret D."/>
            <person name="Henrissat B."/>
            <person name="Piumi F."/>
            <person name="Ruiz-Duenas F.J."/>
            <person name="Martinez A.T."/>
            <person name="Grigoriev I.V."/>
            <person name="Riley R."/>
            <person name="Lipzen A."/>
            <person name="Berrin J.G."/>
            <person name="Master E.R."/>
            <person name="Rosso M.N."/>
        </authorList>
    </citation>
    <scope>NUCLEOTIDE SEQUENCE [LARGE SCALE GENOMIC DNA]</scope>
    <source>
        <strain evidence="1 2">BRFM310</strain>
    </source>
</reference>
<protein>
    <submittedName>
        <fullName evidence="1">Uncharacterized protein</fullName>
    </submittedName>
</protein>
<keyword evidence="2" id="KW-1185">Reference proteome</keyword>
<dbReference type="OrthoDB" id="2740224at2759"/>